<dbReference type="Proteomes" id="UP000823773">
    <property type="component" value="Unassembled WGS sequence"/>
</dbReference>
<accession>A0ACC5T6N0</accession>
<organism evidence="1 2">
    <name type="scientific">Ensifer adhaerens</name>
    <name type="common">Sinorhizobium morelense</name>
    <dbReference type="NCBI Taxonomy" id="106592"/>
    <lineage>
        <taxon>Bacteria</taxon>
        <taxon>Pseudomonadati</taxon>
        <taxon>Pseudomonadota</taxon>
        <taxon>Alphaproteobacteria</taxon>
        <taxon>Hyphomicrobiales</taxon>
        <taxon>Rhizobiaceae</taxon>
        <taxon>Sinorhizobium/Ensifer group</taxon>
        <taxon>Ensifer</taxon>
    </lineage>
</organism>
<dbReference type="EMBL" id="JAGGJR010000019">
    <property type="protein sequence ID" value="MBP1876634.1"/>
    <property type="molecule type" value="Genomic_DNA"/>
</dbReference>
<reference evidence="1" key="1">
    <citation type="submission" date="2021-03" db="EMBL/GenBank/DDBJ databases">
        <title>Genomic Encyclopedia of Type Strains, Phase IV (KMG-IV): sequencing the most valuable type-strain genomes for metagenomic binning, comparative biology and taxonomic classification.</title>
        <authorList>
            <person name="Goeker M."/>
        </authorList>
    </citation>
    <scope>NUCLEOTIDE SEQUENCE</scope>
    <source>
        <strain evidence="1">DSM 18131</strain>
    </source>
</reference>
<feature type="non-terminal residue" evidence="1">
    <location>
        <position position="95"/>
    </location>
</feature>
<name>A0ACC5T6N0_ENSAD</name>
<keyword evidence="2" id="KW-1185">Reference proteome</keyword>
<sequence length="95" mass="10170">MAIEGTSEKRERRIRLGMVGGGSGAFIGAVHRIAARLDDHYELVAGALSSTPEKAESSGRELGLDPSRVYSDFKQMAIREAKLKDGIEAVAIVTP</sequence>
<evidence type="ECO:0000313" key="2">
    <source>
        <dbReference type="Proteomes" id="UP000823773"/>
    </source>
</evidence>
<gene>
    <name evidence="1" type="ORF">J2Z19_006385</name>
</gene>
<evidence type="ECO:0000313" key="1">
    <source>
        <dbReference type="EMBL" id="MBP1876634.1"/>
    </source>
</evidence>
<protein>
    <submittedName>
        <fullName evidence="1">Dehydrogenase</fullName>
    </submittedName>
</protein>
<comment type="caution">
    <text evidence="1">The sequence shown here is derived from an EMBL/GenBank/DDBJ whole genome shotgun (WGS) entry which is preliminary data.</text>
</comment>
<proteinExistence type="predicted"/>